<accession>A0A812EH25</accession>
<keyword evidence="2" id="KW-1185">Reference proteome</keyword>
<name>A0A812EH25_ACAPH</name>
<gene>
    <name evidence="1" type="ORF">SPHA_73509</name>
</gene>
<organism evidence="1 2">
    <name type="scientific">Acanthosepion pharaonis</name>
    <name type="common">Pharaoh cuttlefish</name>
    <name type="synonym">Sepia pharaonis</name>
    <dbReference type="NCBI Taxonomy" id="158019"/>
    <lineage>
        <taxon>Eukaryota</taxon>
        <taxon>Metazoa</taxon>
        <taxon>Spiralia</taxon>
        <taxon>Lophotrochozoa</taxon>
        <taxon>Mollusca</taxon>
        <taxon>Cephalopoda</taxon>
        <taxon>Coleoidea</taxon>
        <taxon>Decapodiformes</taxon>
        <taxon>Sepiida</taxon>
        <taxon>Sepiina</taxon>
        <taxon>Sepiidae</taxon>
        <taxon>Acanthosepion</taxon>
    </lineage>
</organism>
<evidence type="ECO:0000313" key="1">
    <source>
        <dbReference type="EMBL" id="CAE1323651.1"/>
    </source>
</evidence>
<protein>
    <submittedName>
        <fullName evidence="1">Uncharacterized protein</fullName>
    </submittedName>
</protein>
<dbReference type="Proteomes" id="UP000597762">
    <property type="component" value="Unassembled WGS sequence"/>
</dbReference>
<sequence length="220" mass="24400">MQNHSTLPLFKYIVTPCSSSSKSKAFFNGRKSRGTVVSRSVLAASPYPVCLNDMPPTTVSDWQIPLSPSLFRLPETIPLSLPSANTPSEIYTDTSTLWWVETTPSLLSPTSLDSRDRHWLLRRPISFGIAIELSLEPLRCHICFVIAIELSLQHITCHISFDIAVELSLRPLRCHISVGIAIKLSLPPITCHISFDIAVELSVRTLRCHISVGIAIELSL</sequence>
<dbReference type="EMBL" id="CAHIKZ030005380">
    <property type="protein sequence ID" value="CAE1323651.1"/>
    <property type="molecule type" value="Genomic_DNA"/>
</dbReference>
<proteinExistence type="predicted"/>
<dbReference type="AlphaFoldDB" id="A0A812EH25"/>
<comment type="caution">
    <text evidence="1">The sequence shown here is derived from an EMBL/GenBank/DDBJ whole genome shotgun (WGS) entry which is preliminary data.</text>
</comment>
<reference evidence="1" key="1">
    <citation type="submission" date="2021-01" db="EMBL/GenBank/DDBJ databases">
        <authorList>
            <person name="Li R."/>
            <person name="Bekaert M."/>
        </authorList>
    </citation>
    <scope>NUCLEOTIDE SEQUENCE</scope>
    <source>
        <strain evidence="1">Farmed</strain>
    </source>
</reference>
<evidence type="ECO:0000313" key="2">
    <source>
        <dbReference type="Proteomes" id="UP000597762"/>
    </source>
</evidence>